<dbReference type="InterPro" id="IPR011057">
    <property type="entry name" value="Mss4-like_sf"/>
</dbReference>
<evidence type="ECO:0000256" key="1">
    <source>
        <dbReference type="ARBA" id="ARBA00005495"/>
    </source>
</evidence>
<evidence type="ECO:0000256" key="3">
    <source>
        <dbReference type="ARBA" id="ARBA00022833"/>
    </source>
</evidence>
<name>A0A0N1NWQ7_9EURO</name>
<dbReference type="GeneID" id="28738127"/>
<dbReference type="Pfam" id="PF04828">
    <property type="entry name" value="GFA"/>
    <property type="match status" value="1"/>
</dbReference>
<dbReference type="VEuPathDB" id="FungiDB:AB675_5991"/>
<evidence type="ECO:0000259" key="4">
    <source>
        <dbReference type="Pfam" id="PF04828"/>
    </source>
</evidence>
<dbReference type="InterPro" id="IPR006913">
    <property type="entry name" value="CENP-V/GFA"/>
</dbReference>
<organism evidence="5 6">
    <name type="scientific">Cyphellophora attinorum</name>
    <dbReference type="NCBI Taxonomy" id="1664694"/>
    <lineage>
        <taxon>Eukaryota</taxon>
        <taxon>Fungi</taxon>
        <taxon>Dikarya</taxon>
        <taxon>Ascomycota</taxon>
        <taxon>Pezizomycotina</taxon>
        <taxon>Eurotiomycetes</taxon>
        <taxon>Chaetothyriomycetidae</taxon>
        <taxon>Chaetothyriales</taxon>
        <taxon>Cyphellophoraceae</taxon>
        <taxon>Cyphellophora</taxon>
    </lineage>
</organism>
<keyword evidence="3" id="KW-0862">Zinc</keyword>
<dbReference type="Gene3D" id="2.170.150.70">
    <property type="match status" value="1"/>
</dbReference>
<gene>
    <name evidence="5" type="ORF">AB675_5991</name>
</gene>
<proteinExistence type="inferred from homology"/>
<dbReference type="InterPro" id="IPR052355">
    <property type="entry name" value="CENP-V-like"/>
</dbReference>
<accession>A0A0N1NWQ7</accession>
<feature type="domain" description="CENP-V/GFA" evidence="4">
    <location>
        <begin position="17"/>
        <end position="81"/>
    </location>
</feature>
<evidence type="ECO:0000256" key="2">
    <source>
        <dbReference type="ARBA" id="ARBA00022723"/>
    </source>
</evidence>
<dbReference type="OrthoDB" id="2993351at2759"/>
<keyword evidence="6" id="KW-1185">Reference proteome</keyword>
<comment type="caution">
    <text evidence="5">The sequence shown here is derived from an EMBL/GenBank/DDBJ whole genome shotgun (WGS) entry which is preliminary data.</text>
</comment>
<comment type="similarity">
    <text evidence="1">Belongs to the Gfa family.</text>
</comment>
<dbReference type="SUPFAM" id="SSF51316">
    <property type="entry name" value="Mss4-like"/>
    <property type="match status" value="1"/>
</dbReference>
<dbReference type="RefSeq" id="XP_017996907.1">
    <property type="nucleotide sequence ID" value="XM_018146247.1"/>
</dbReference>
<evidence type="ECO:0000313" key="5">
    <source>
        <dbReference type="EMBL" id="KPI36944.1"/>
    </source>
</evidence>
<dbReference type="EMBL" id="LFJN01000027">
    <property type="protein sequence ID" value="KPI36944.1"/>
    <property type="molecule type" value="Genomic_DNA"/>
</dbReference>
<dbReference type="GO" id="GO:0016846">
    <property type="term" value="F:carbon-sulfur lyase activity"/>
    <property type="evidence" value="ECO:0007669"/>
    <property type="project" value="InterPro"/>
</dbReference>
<dbReference type="AlphaFoldDB" id="A0A0N1NWQ7"/>
<keyword evidence="2" id="KW-0479">Metal-binding</keyword>
<dbReference type="GO" id="GO:0046872">
    <property type="term" value="F:metal ion binding"/>
    <property type="evidence" value="ECO:0007669"/>
    <property type="project" value="UniProtKB-KW"/>
</dbReference>
<dbReference type="PANTHER" id="PTHR28620">
    <property type="entry name" value="CENTROMERE PROTEIN V"/>
    <property type="match status" value="1"/>
</dbReference>
<evidence type="ECO:0000313" key="6">
    <source>
        <dbReference type="Proteomes" id="UP000038010"/>
    </source>
</evidence>
<protein>
    <recommendedName>
        <fullName evidence="4">CENP-V/GFA domain-containing protein</fullName>
    </recommendedName>
</protein>
<dbReference type="PANTHER" id="PTHR28620:SF1">
    <property type="entry name" value="CENP-V_GFA DOMAIN-CONTAINING PROTEIN"/>
    <property type="match status" value="1"/>
</dbReference>
<dbReference type="Proteomes" id="UP000038010">
    <property type="component" value="Unassembled WGS sequence"/>
</dbReference>
<sequence length="127" mass="14539">MELSPPLYVEHAQGKERWTAVECDCSHCDRVGAINVHPQTKYFTVTRGKEHIVEYRSAGKQNPHYNCGKCGCFLYTDLAETMKRMEGPEAEARLAVNVRMLKDFDREKVATKTITIMKSLPPKYEVD</sequence>
<reference evidence="5 6" key="1">
    <citation type="submission" date="2015-06" db="EMBL/GenBank/DDBJ databases">
        <title>Draft genome of the ant-associated black yeast Phialophora attae CBS 131958.</title>
        <authorList>
            <person name="Moreno L.F."/>
            <person name="Stielow B.J."/>
            <person name="de Hoog S."/>
            <person name="Vicente V.A."/>
            <person name="Weiss V.A."/>
            <person name="de Vries M."/>
            <person name="Cruz L.M."/>
            <person name="Souza E.M."/>
        </authorList>
    </citation>
    <scope>NUCLEOTIDE SEQUENCE [LARGE SCALE GENOMIC DNA]</scope>
    <source>
        <strain evidence="5 6">CBS 131958</strain>
    </source>
</reference>